<evidence type="ECO:0000313" key="2">
    <source>
        <dbReference type="Proteomes" id="UP000189670"/>
    </source>
</evidence>
<evidence type="ECO:0000313" key="1">
    <source>
        <dbReference type="EMBL" id="ETR68680.1"/>
    </source>
</evidence>
<dbReference type="EMBL" id="ATBP01000864">
    <property type="protein sequence ID" value="ETR68680.1"/>
    <property type="molecule type" value="Genomic_DNA"/>
</dbReference>
<proteinExistence type="predicted"/>
<comment type="caution">
    <text evidence="1">The sequence shown here is derived from an EMBL/GenBank/DDBJ whole genome shotgun (WGS) entry which is preliminary data.</text>
</comment>
<protein>
    <submittedName>
        <fullName evidence="1">Uncharacterized protein</fullName>
    </submittedName>
</protein>
<dbReference type="Proteomes" id="UP000189670">
    <property type="component" value="Unassembled WGS sequence"/>
</dbReference>
<name>A0A1V1P1H7_9BACT</name>
<gene>
    <name evidence="1" type="ORF">OMM_10275</name>
</gene>
<accession>A0A1V1P1H7</accession>
<organism evidence="1 2">
    <name type="scientific">Candidatus Magnetoglobus multicellularis str. Araruama</name>
    <dbReference type="NCBI Taxonomy" id="890399"/>
    <lineage>
        <taxon>Bacteria</taxon>
        <taxon>Pseudomonadati</taxon>
        <taxon>Thermodesulfobacteriota</taxon>
        <taxon>Desulfobacteria</taxon>
        <taxon>Desulfobacterales</taxon>
        <taxon>Desulfobacteraceae</taxon>
        <taxon>Candidatus Magnetoglobus</taxon>
    </lineage>
</organism>
<dbReference type="AlphaFoldDB" id="A0A1V1P1H7"/>
<sequence length="71" mass="8128">MKVEQILKSGSKLEYSEMSGKYKKQMKSENKFEAIYQLIASLTNMSESQISKFKPYDLSPAEDLGTIFLLL</sequence>
<reference evidence="2" key="1">
    <citation type="submission" date="2012-11" db="EMBL/GenBank/DDBJ databases">
        <authorList>
            <person name="Lucero-Rivera Y.E."/>
            <person name="Tovar-Ramirez D."/>
        </authorList>
    </citation>
    <scope>NUCLEOTIDE SEQUENCE [LARGE SCALE GENOMIC DNA]</scope>
    <source>
        <strain evidence="2">Araruama</strain>
    </source>
</reference>